<evidence type="ECO:0000313" key="2">
    <source>
        <dbReference type="Proteomes" id="UP000503011"/>
    </source>
</evidence>
<organism evidence="1 2">
    <name type="scientific">Phytohabitans suffuscus</name>
    <dbReference type="NCBI Taxonomy" id="624315"/>
    <lineage>
        <taxon>Bacteria</taxon>
        <taxon>Bacillati</taxon>
        <taxon>Actinomycetota</taxon>
        <taxon>Actinomycetes</taxon>
        <taxon>Micromonosporales</taxon>
        <taxon>Micromonosporaceae</taxon>
    </lineage>
</organism>
<reference evidence="1 2" key="1">
    <citation type="submission" date="2020-03" db="EMBL/GenBank/DDBJ databases">
        <title>Whole genome shotgun sequence of Phytohabitans suffuscus NBRC 105367.</title>
        <authorList>
            <person name="Komaki H."/>
            <person name="Tamura T."/>
        </authorList>
    </citation>
    <scope>NUCLEOTIDE SEQUENCE [LARGE SCALE GENOMIC DNA]</scope>
    <source>
        <strain evidence="1 2">NBRC 105367</strain>
    </source>
</reference>
<name>A0A6F8YSY1_9ACTN</name>
<sequence length="100" mass="10180">MPGAEEVGFQGAPHEVQVHIGRYIPIVLEEGGRVVDENVTAAQPPIQPGSEPHVCRCHARLANGNQSDAAAVGSAAAAGLSPAHGGYILSSGWPSAVTPH</sequence>
<reference evidence="1 2" key="2">
    <citation type="submission" date="2020-03" db="EMBL/GenBank/DDBJ databases">
        <authorList>
            <person name="Ichikawa N."/>
            <person name="Kimura A."/>
            <person name="Kitahashi Y."/>
            <person name="Uohara A."/>
        </authorList>
    </citation>
    <scope>NUCLEOTIDE SEQUENCE [LARGE SCALE GENOMIC DNA]</scope>
    <source>
        <strain evidence="1 2">NBRC 105367</strain>
    </source>
</reference>
<protein>
    <submittedName>
        <fullName evidence="1">Uncharacterized protein</fullName>
    </submittedName>
</protein>
<gene>
    <name evidence="1" type="ORF">Psuf_065600</name>
</gene>
<dbReference type="KEGG" id="psuu:Psuf_065600"/>
<evidence type="ECO:0000313" key="1">
    <source>
        <dbReference type="EMBL" id="BCB89247.1"/>
    </source>
</evidence>
<keyword evidence="2" id="KW-1185">Reference proteome</keyword>
<accession>A0A6F8YSY1</accession>
<dbReference type="AlphaFoldDB" id="A0A6F8YSY1"/>
<dbReference type="EMBL" id="AP022871">
    <property type="protein sequence ID" value="BCB89247.1"/>
    <property type="molecule type" value="Genomic_DNA"/>
</dbReference>
<dbReference type="Proteomes" id="UP000503011">
    <property type="component" value="Chromosome"/>
</dbReference>
<proteinExistence type="predicted"/>